<feature type="domain" description="DNA-directed DNA polymerase family A palm" evidence="2">
    <location>
        <begin position="572"/>
        <end position="797"/>
    </location>
</feature>
<dbReference type="InterPro" id="IPR002298">
    <property type="entry name" value="DNA_polymerase_A"/>
</dbReference>
<proteinExistence type="predicted"/>
<dbReference type="GO" id="GO:0003677">
    <property type="term" value="F:DNA binding"/>
    <property type="evidence" value="ECO:0007669"/>
    <property type="project" value="InterPro"/>
</dbReference>
<evidence type="ECO:0000313" key="3">
    <source>
        <dbReference type="EMBL" id="XCG96170.1"/>
    </source>
</evidence>
<dbReference type="InterPro" id="IPR036397">
    <property type="entry name" value="RNaseH_sf"/>
</dbReference>
<keyword evidence="1" id="KW-0235">DNA replication</keyword>
<name>A0AAU8EFL8_9VIRU</name>
<evidence type="ECO:0000259" key="2">
    <source>
        <dbReference type="SMART" id="SM00482"/>
    </source>
</evidence>
<dbReference type="PANTHER" id="PTHR10133:SF27">
    <property type="entry name" value="DNA POLYMERASE NU"/>
    <property type="match status" value="1"/>
</dbReference>
<dbReference type="PRINTS" id="PR00868">
    <property type="entry name" value="DNAPOLI"/>
</dbReference>
<dbReference type="Gene3D" id="3.30.420.10">
    <property type="entry name" value="Ribonuclease H-like superfamily/Ribonuclease H"/>
    <property type="match status" value="1"/>
</dbReference>
<dbReference type="GO" id="GO:0006261">
    <property type="term" value="P:DNA-templated DNA replication"/>
    <property type="evidence" value="ECO:0007669"/>
    <property type="project" value="InterPro"/>
</dbReference>
<dbReference type="SUPFAM" id="SSF56672">
    <property type="entry name" value="DNA/RNA polymerases"/>
    <property type="match status" value="1"/>
</dbReference>
<dbReference type="InterPro" id="IPR043502">
    <property type="entry name" value="DNA/RNA_pol_sf"/>
</dbReference>
<dbReference type="InterPro" id="IPR012337">
    <property type="entry name" value="RNaseH-like_sf"/>
</dbReference>
<dbReference type="InterPro" id="IPR001098">
    <property type="entry name" value="DNA-dir_DNA_pol_A_palm_dom"/>
</dbReference>
<reference evidence="3" key="1">
    <citation type="submission" date="2024-05" db="EMBL/GenBank/DDBJ databases">
        <authorList>
            <person name="Ferriol-Gonzalez C."/>
            <person name="Concha-Eloko R."/>
            <person name="Bernabeu-Gimeno M."/>
            <person name="Fernandez-Cuenca F."/>
            <person name="Canada-Garcia J.E."/>
            <person name="Garcia-Cobos S."/>
            <person name="Sanjuan R."/>
            <person name="Domingo-Calap P."/>
        </authorList>
    </citation>
    <scope>NUCLEOTIDE SEQUENCE</scope>
</reference>
<accession>A0AAU8EFL8</accession>
<dbReference type="GO" id="GO:0003887">
    <property type="term" value="F:DNA-directed DNA polymerase activity"/>
    <property type="evidence" value="ECO:0007669"/>
    <property type="project" value="InterPro"/>
</dbReference>
<dbReference type="Pfam" id="PF00476">
    <property type="entry name" value="DNA_pol_A"/>
    <property type="match status" value="1"/>
</dbReference>
<dbReference type="Gene3D" id="1.20.1060.10">
    <property type="entry name" value="Taq DNA Polymerase, Chain T, domain 4"/>
    <property type="match status" value="1"/>
</dbReference>
<dbReference type="EMBL" id="PP848842">
    <property type="protein sequence ID" value="XCG96170.1"/>
    <property type="molecule type" value="Genomic_DNA"/>
</dbReference>
<organism evidence="3">
    <name type="scientific">Klebsiella phage vB_Kpn16-P2</name>
    <dbReference type="NCBI Taxonomy" id="3230846"/>
    <lineage>
        <taxon>Viruses</taxon>
    </lineage>
</organism>
<dbReference type="GO" id="GO:0006302">
    <property type="term" value="P:double-strand break repair"/>
    <property type="evidence" value="ECO:0007669"/>
    <property type="project" value="TreeGrafter"/>
</dbReference>
<gene>
    <name evidence="3" type="ORF">vBKpn16P2_55</name>
</gene>
<dbReference type="SMART" id="SM00482">
    <property type="entry name" value="POLAc"/>
    <property type="match status" value="1"/>
</dbReference>
<dbReference type="Gene3D" id="3.30.70.370">
    <property type="match status" value="1"/>
</dbReference>
<dbReference type="PANTHER" id="PTHR10133">
    <property type="entry name" value="DNA POLYMERASE I"/>
    <property type="match status" value="1"/>
</dbReference>
<sequence length="862" mass="97966">MYMRHVVFDQSGEYPVAILVPMIRADEIVKEYLEPWEIDKESVIILDLHQAPGKKKTPVKEIKQYIEDELLPVLKQSKTNYVICGDSEYFKVLTKSSKAEACLGYVIDCQYDPDIKVVYVPNYRQVFYDPPKIKAKIAQGISALVDYVTDNYVEPGTTIIEYADYPKTPEAIQAWLDTLLEQQIPLAIDIEAFDLKHYNAGIGTITMCWSKTQGIAFPVDYKPIEGATEAPFGEYVPNLLVRTMLREFFRKYLARTMYHNISYDVYVMIYVLYMTDLLDTDGLLNGIDVLLRNWDDTKLITYLATNSCAGNKLGLKEQAQEYAGNYAQDDIKDIRRIPLDTLLEYNLVDGLSTWYTYEKHWDNMVADQQLDIYNNIFKPATVDIIQMQLTGMPMNMETVKKVAKEMEEDRNAALTTIRNSPITKQFDLLEGQAWVLEKNATLKKKRVTLADYKDTFNPNSGPQLQRLLFDMLGLPVIGLTKNKQPETGGDTLKDLKNHTTDKEVLAFLDALIDYKLVDKIITGFMPAFLNARQGPDGWHYLFGNLNLGGTVSGRLSASDPNLQTIPSGSKYAKKIKSCFEAPPGWIFCGLDFASLEDRISALTTKDPEKLKVYTDGYDGHSLRAFAYFGEQMPDIVNTVESINSIQTKYKALRGESKAPTFLLTYGGTYMGLMKNCGFPEAKAKLTEKRYHDLYTVSDNWVQAKLDQAAKDGYVTAAFGLRVRTPLLYQVLRGTSKTPYEAEAEGRTAGNALGQSWCLLNNRAGSEFMNKVRKSEYRLDIRPSIHIHDAQYFMIRDNMDTVMYVNEHLVKAVQWQDHPDIAHPDVHLGGELSLFYPTWANEIEIPNYATPEQINDVIQKAFS</sequence>
<dbReference type="Gene3D" id="1.10.150.20">
    <property type="entry name" value="5' to 3' exonuclease, C-terminal subdomain"/>
    <property type="match status" value="1"/>
</dbReference>
<evidence type="ECO:0000256" key="1">
    <source>
        <dbReference type="ARBA" id="ARBA00022705"/>
    </source>
</evidence>
<protein>
    <submittedName>
        <fullName evidence="3">DNA polymerase I</fullName>
    </submittedName>
</protein>
<dbReference type="SUPFAM" id="SSF53098">
    <property type="entry name" value="Ribonuclease H-like"/>
    <property type="match status" value="1"/>
</dbReference>